<organism evidence="1 2">
    <name type="scientific">[Candida] jaroonii</name>
    <dbReference type="NCBI Taxonomy" id="467808"/>
    <lineage>
        <taxon>Eukaryota</taxon>
        <taxon>Fungi</taxon>
        <taxon>Dikarya</taxon>
        <taxon>Ascomycota</taxon>
        <taxon>Saccharomycotina</taxon>
        <taxon>Pichiomycetes</taxon>
        <taxon>Debaryomycetaceae</taxon>
        <taxon>Yamadazyma</taxon>
    </lineage>
</organism>
<dbReference type="Proteomes" id="UP001152531">
    <property type="component" value="Unassembled WGS sequence"/>
</dbReference>
<name>A0ACA9Y4T2_9ASCO</name>
<accession>A0ACA9Y4T2</accession>
<dbReference type="EMBL" id="CALSDN010000003">
    <property type="protein sequence ID" value="CAH6719981.1"/>
    <property type="molecule type" value="Genomic_DNA"/>
</dbReference>
<proteinExistence type="predicted"/>
<comment type="caution">
    <text evidence="1">The sequence shown here is derived from an EMBL/GenBank/DDBJ whole genome shotgun (WGS) entry which is preliminary data.</text>
</comment>
<protein>
    <submittedName>
        <fullName evidence="1">Transcriptional protein Swt1p</fullName>
    </submittedName>
</protein>
<sequence length="450" mass="51456">MLPSRYAPQGISYNDSRRTITVGSKPRPPEYILTRLQQRIEENDSDMMDIDYYETYMISDLLQNQRDQEPRESTDAMELYAASLQNGYRPPTTKSTKSTMQSIPSTQSILIIDTNFMLSNLKMLDEINKRRDQYNFTVVIPIETIRELDGLKRSDRLVDSKTIGVLARWANDWIYAQLAKGAIRGQDYKQRIDKNSTQDDSILDCCLWFKQNTESLVILFSNDKNLCVKALSNEILTVSYKEGMDAELICSTIYEESIHRNGGNSGVNGGDQGMNGASDPGMNGGNPGMNGGNPAMNQSMNVGTPHPAMTNSTSHIETVAPEINMRDHLTRQQAVDIVYNEIFILTKSVIHHCMEESFGEDLDIIRGYDPDSIRDLQDCKEILVRYWHTVFRQFVGRRKDLETLSIDIHDMEDVLDGWKFVLKTLYQILDDRQRAALVEIFERWDELIVS</sequence>
<evidence type="ECO:0000313" key="1">
    <source>
        <dbReference type="EMBL" id="CAH6719981.1"/>
    </source>
</evidence>
<evidence type="ECO:0000313" key="2">
    <source>
        <dbReference type="Proteomes" id="UP001152531"/>
    </source>
</evidence>
<gene>
    <name evidence="1" type="ORF">CLIB1444_03S01772</name>
</gene>
<keyword evidence="2" id="KW-1185">Reference proteome</keyword>
<reference evidence="1" key="1">
    <citation type="submission" date="2022-06" db="EMBL/GenBank/DDBJ databases">
        <authorList>
            <person name="Legras J.-L."/>
            <person name="Devillers H."/>
            <person name="Grondin C."/>
        </authorList>
    </citation>
    <scope>NUCLEOTIDE SEQUENCE</scope>
    <source>
        <strain evidence="1">CLIB 1444</strain>
    </source>
</reference>